<accession>A0AB35K2X3</accession>
<dbReference type="SUPFAM" id="SSF52540">
    <property type="entry name" value="P-loop containing nucleoside triphosphate hydrolases"/>
    <property type="match status" value="1"/>
</dbReference>
<gene>
    <name evidence="1" type="ORF">M0O54_16930</name>
</gene>
<comment type="caution">
    <text evidence="1">The sequence shown here is derived from an EMBL/GenBank/DDBJ whole genome shotgun (WGS) entry which is preliminary data.</text>
</comment>
<dbReference type="Proteomes" id="UP001150055">
    <property type="component" value="Unassembled WGS sequence"/>
</dbReference>
<name>A0AB35K2X3_9GAMM</name>
<evidence type="ECO:0000313" key="2">
    <source>
        <dbReference type="Proteomes" id="UP001150055"/>
    </source>
</evidence>
<reference evidence="1" key="1">
    <citation type="submission" date="2022-12" db="EMBL/GenBank/DDBJ databases">
        <title>Acinetobacter lactucae: Emerging opportunistic pathogenic species of genus Acinetobacter isolated from immunocompromised patients in clinical settings of India.</title>
        <authorList>
            <person name="Amar A.K."/>
            <person name="Sawant A.R."/>
            <person name="Meera M."/>
            <person name="Tomar A."/>
            <person name="Sistla S."/>
            <person name="Prashanth K."/>
        </authorList>
    </citation>
    <scope>NUCLEOTIDE SEQUENCE</scope>
    <source>
        <strain evidence="1">PKAL1828C</strain>
    </source>
</reference>
<dbReference type="InterPro" id="IPR027417">
    <property type="entry name" value="P-loop_NTPase"/>
</dbReference>
<keyword evidence="1" id="KW-0808">Transferase</keyword>
<evidence type="ECO:0000313" key="1">
    <source>
        <dbReference type="EMBL" id="MDD9321778.1"/>
    </source>
</evidence>
<dbReference type="GO" id="GO:0016301">
    <property type="term" value="F:kinase activity"/>
    <property type="evidence" value="ECO:0007669"/>
    <property type="project" value="UniProtKB-KW"/>
</dbReference>
<protein>
    <submittedName>
        <fullName evidence="1">Shikimate kinase</fullName>
    </submittedName>
</protein>
<dbReference type="InterPro" id="IPR031322">
    <property type="entry name" value="Shikimate/glucono_kinase"/>
</dbReference>
<dbReference type="Pfam" id="PF01202">
    <property type="entry name" value="SKI"/>
    <property type="match status" value="1"/>
</dbReference>
<dbReference type="Gene3D" id="3.40.50.300">
    <property type="entry name" value="P-loop containing nucleotide triphosphate hydrolases"/>
    <property type="match status" value="1"/>
</dbReference>
<dbReference type="EMBL" id="JALNTG010000063">
    <property type="protein sequence ID" value="MDD9321778.1"/>
    <property type="molecule type" value="Genomic_DNA"/>
</dbReference>
<organism evidence="1 2">
    <name type="scientific">Acinetobacter lactucae</name>
    <dbReference type="NCBI Taxonomy" id="1785128"/>
    <lineage>
        <taxon>Bacteria</taxon>
        <taxon>Pseudomonadati</taxon>
        <taxon>Pseudomonadota</taxon>
        <taxon>Gammaproteobacteria</taxon>
        <taxon>Moraxellales</taxon>
        <taxon>Moraxellaceae</taxon>
        <taxon>Acinetobacter</taxon>
        <taxon>Acinetobacter calcoaceticus/baumannii complex</taxon>
    </lineage>
</organism>
<dbReference type="RefSeq" id="WP_274569255.1">
    <property type="nucleotide sequence ID" value="NZ_JALNTF010000015.1"/>
</dbReference>
<keyword evidence="1" id="KW-0418">Kinase</keyword>
<sequence>MLIYLIGPGGAGKTTLAKQFSKDFGAIYYDLDEHFMLNLGNISQFINTYGYKEYAIQNIELYQNLVKNIDHNLINIVVCSSGFMTYPNELTTNYHQIKTQIEDHYLTFLVLPSFELEICVKEIVNRQLQRKYLNGSATSEEHKIRNRFPLYINLKCQKILTNEAPSKIAFKLYKQIFLN</sequence>
<proteinExistence type="predicted"/>
<dbReference type="AlphaFoldDB" id="A0AB35K2X3"/>